<organism evidence="2 3">
    <name type="scientific">Moellerella wisconsensis ATCC 35017</name>
    <dbReference type="NCBI Taxonomy" id="1354267"/>
    <lineage>
        <taxon>Bacteria</taxon>
        <taxon>Pseudomonadati</taxon>
        <taxon>Pseudomonadota</taxon>
        <taxon>Gammaproteobacteria</taxon>
        <taxon>Enterobacterales</taxon>
        <taxon>Morganellaceae</taxon>
        <taxon>Moellerella</taxon>
    </lineage>
</organism>
<dbReference type="OrthoDB" id="5678344at2"/>
<sequence>MANDNNGWIRCDERQPELGDYSVLAYWEGHGGMDMVHVDDYFGDITNGRDEHGNLMHTKWYLSQKVTHWQPMPEAPIK</sequence>
<feature type="domain" description="DUF551" evidence="1">
    <location>
        <begin position="7"/>
        <end position="76"/>
    </location>
</feature>
<dbReference type="AlphaFoldDB" id="A0A0N1KHE1"/>
<name>A0A0N1KHE1_9GAMM</name>
<accession>A0A0N1KHE1</accession>
<proteinExistence type="predicted"/>
<dbReference type="InterPro" id="IPR007539">
    <property type="entry name" value="DUF551"/>
</dbReference>
<keyword evidence="3" id="KW-1185">Reference proteome</keyword>
<comment type="caution">
    <text evidence="2">The sequence shown here is derived from an EMBL/GenBank/DDBJ whole genome shotgun (WGS) entry which is preliminary data.</text>
</comment>
<evidence type="ECO:0000313" key="2">
    <source>
        <dbReference type="EMBL" id="KPD01986.1"/>
    </source>
</evidence>
<evidence type="ECO:0000313" key="3">
    <source>
        <dbReference type="Proteomes" id="UP000053226"/>
    </source>
</evidence>
<gene>
    <name evidence="2" type="ORF">M992_2529</name>
</gene>
<reference evidence="2 3" key="1">
    <citation type="submission" date="2015-07" db="EMBL/GenBank/DDBJ databases">
        <title>ATOL: Assembling a taxonomically balanced genome-scale reconstruction of the evolutionary history of the Enterobacteriaceae.</title>
        <authorList>
            <person name="Plunkett G.III."/>
            <person name="Neeno-Eckwall E.C."/>
            <person name="Glasner J.D."/>
            <person name="Perna N.T."/>
        </authorList>
    </citation>
    <scope>NUCLEOTIDE SEQUENCE [LARGE SCALE GENOMIC DNA]</scope>
    <source>
        <strain evidence="2 3">ATCC 35017</strain>
    </source>
</reference>
<protein>
    <recommendedName>
        <fullName evidence="1">DUF551 domain-containing protein</fullName>
    </recommendedName>
</protein>
<dbReference type="EMBL" id="LGAA01000026">
    <property type="protein sequence ID" value="KPD01986.1"/>
    <property type="molecule type" value="Genomic_DNA"/>
</dbReference>
<dbReference type="Proteomes" id="UP000053226">
    <property type="component" value="Unassembled WGS sequence"/>
</dbReference>
<dbReference type="RefSeq" id="WP_053908925.1">
    <property type="nucleotide sequence ID" value="NZ_CAWMUS010000026.1"/>
</dbReference>
<evidence type="ECO:0000259" key="1">
    <source>
        <dbReference type="Pfam" id="PF04448"/>
    </source>
</evidence>
<dbReference type="Pfam" id="PF04448">
    <property type="entry name" value="DUF551"/>
    <property type="match status" value="1"/>
</dbReference>